<protein>
    <recommendedName>
        <fullName evidence="3">PucR family transcriptional regulator</fullName>
    </recommendedName>
</protein>
<dbReference type="Proteomes" id="UP000780875">
    <property type="component" value="Unassembled WGS sequence"/>
</dbReference>
<evidence type="ECO:0000313" key="2">
    <source>
        <dbReference type="Proteomes" id="UP000780875"/>
    </source>
</evidence>
<sequence length="252" mass="26337">MTWGRRRGTTADSEAGRGLSSELQAVLPPRFEAVGEALASGSGSEVACEVTGAALAREGWSLAEALDGLSSTTRTVLGREPEHTATRALAVAWSEAMLGYLHGLSCEDPLTGLASLAHLRTEISGLYRSEPPSVARDSHALVVVAAPPWPDAPYEPAAGTETGGGEVLARAMRAAQLGATTRTVFSGPETIGHVAPGRLVVLAGRDDRIGRRVGLLRTMLDTSTVQHTRVWIEGLPDTDDGAAALLDELARV</sequence>
<evidence type="ECO:0008006" key="3">
    <source>
        <dbReference type="Google" id="ProtNLM"/>
    </source>
</evidence>
<gene>
    <name evidence="1" type="ORF">K8U61_20655</name>
</gene>
<evidence type="ECO:0000313" key="1">
    <source>
        <dbReference type="EMBL" id="MBZ5740594.1"/>
    </source>
</evidence>
<comment type="caution">
    <text evidence="1">The sequence shown here is derived from an EMBL/GenBank/DDBJ whole genome shotgun (WGS) entry which is preliminary data.</text>
</comment>
<keyword evidence="2" id="KW-1185">Reference proteome</keyword>
<reference evidence="1 2" key="1">
    <citation type="submission" date="2021-09" db="EMBL/GenBank/DDBJ databases">
        <title>Whole genome sequence of Nocardioides sp. GBK3QG-3.</title>
        <authorList>
            <person name="Tuo L."/>
        </authorList>
    </citation>
    <scope>NUCLEOTIDE SEQUENCE [LARGE SCALE GENOMIC DNA]</scope>
    <source>
        <strain evidence="1 2">GBK3QG-3</strain>
    </source>
</reference>
<name>A0ABS7UIC6_9ACTN</name>
<dbReference type="EMBL" id="JAIQZJ010000016">
    <property type="protein sequence ID" value="MBZ5740594.1"/>
    <property type="molecule type" value="Genomic_DNA"/>
</dbReference>
<accession>A0ABS7UIC6</accession>
<organism evidence="1 2">
    <name type="scientific">Nocardioides mangrovi</name>
    <dbReference type="NCBI Taxonomy" id="2874580"/>
    <lineage>
        <taxon>Bacteria</taxon>
        <taxon>Bacillati</taxon>
        <taxon>Actinomycetota</taxon>
        <taxon>Actinomycetes</taxon>
        <taxon>Propionibacteriales</taxon>
        <taxon>Nocardioidaceae</taxon>
        <taxon>Nocardioides</taxon>
    </lineage>
</organism>
<proteinExistence type="predicted"/>